<dbReference type="PROSITE" id="PS50885">
    <property type="entry name" value="HAMP"/>
    <property type="match status" value="1"/>
</dbReference>
<proteinExistence type="predicted"/>
<sequence length="366" mass="41019">MLKKIPLRIRFTLVASLFLLISCVTLMLLSNVSAVHMIEAVATTPALEDGSMPILSLEPAMSVEEPYYEMFQQKTAIATVLIVLVGSVATYFAAGYVLKPIRDLSSEVQKRNIENLGEPIELPQSADEIRQLTVSFNQMMADLRRSFLLQKEFSANAAHELRTPLAVMRAKLDVFSLSEQVDHGTQEMVDSISQQLERLSVLIEDLLWFSKDLPLEEMTPVPLYPLLCDVAEELSSVADEKTIEIQIEQTDCYVLGQDRLLERVFYNLLENAVKYSPAGKQVRISTQKEQDCVRVQVADQGEGIPEECRSAIFEPFFRVDKSRSRAVGGSGLGLAVCKKILERHHAQITVLPNQPNGSIFEIIFRS</sequence>
<evidence type="ECO:0000256" key="6">
    <source>
        <dbReference type="ARBA" id="ARBA00022692"/>
    </source>
</evidence>
<dbReference type="eggNOG" id="COG2205">
    <property type="taxonomic scope" value="Bacteria"/>
</dbReference>
<dbReference type="PANTHER" id="PTHR45436:SF5">
    <property type="entry name" value="SENSOR HISTIDINE KINASE TRCS"/>
    <property type="match status" value="1"/>
</dbReference>
<keyword evidence="8 11" id="KW-1133">Transmembrane helix</keyword>
<dbReference type="GO" id="GO:0005886">
    <property type="term" value="C:plasma membrane"/>
    <property type="evidence" value="ECO:0007669"/>
    <property type="project" value="TreeGrafter"/>
</dbReference>
<dbReference type="PROSITE" id="PS50109">
    <property type="entry name" value="HIS_KIN"/>
    <property type="match status" value="1"/>
</dbReference>
<evidence type="ECO:0000259" key="12">
    <source>
        <dbReference type="PROSITE" id="PS50109"/>
    </source>
</evidence>
<evidence type="ECO:0000259" key="13">
    <source>
        <dbReference type="PROSITE" id="PS50885"/>
    </source>
</evidence>
<keyword evidence="9" id="KW-0902">Two-component regulatory system</keyword>
<feature type="transmembrane region" description="Helical" evidence="11">
    <location>
        <begin position="76"/>
        <end position="98"/>
    </location>
</feature>
<evidence type="ECO:0000256" key="2">
    <source>
        <dbReference type="ARBA" id="ARBA00004370"/>
    </source>
</evidence>
<evidence type="ECO:0000256" key="9">
    <source>
        <dbReference type="ARBA" id="ARBA00023012"/>
    </source>
</evidence>
<feature type="domain" description="Histidine kinase" evidence="12">
    <location>
        <begin position="156"/>
        <end position="366"/>
    </location>
</feature>
<keyword evidence="7" id="KW-0418">Kinase</keyword>
<dbReference type="PROSITE" id="PS51257">
    <property type="entry name" value="PROKAR_LIPOPROTEIN"/>
    <property type="match status" value="1"/>
</dbReference>
<dbReference type="SMART" id="SM00387">
    <property type="entry name" value="HATPase_c"/>
    <property type="match status" value="1"/>
</dbReference>
<reference evidence="14 15" key="1">
    <citation type="submission" date="2013-01" db="EMBL/GenBank/DDBJ databases">
        <title>The Genome Sequence of Butyricicoccus pullicaecorum 1.2.</title>
        <authorList>
            <consortium name="The Broad Institute Genome Sequencing Platform"/>
            <person name="Earl A."/>
            <person name="Ward D."/>
            <person name="Feldgarden M."/>
            <person name="Gevers D."/>
            <person name="Van Immerseel F."/>
            <person name="Eeckhaut V."/>
            <person name="Walker B."/>
            <person name="Young S.K."/>
            <person name="Zeng Q."/>
            <person name="Gargeya S."/>
            <person name="Fitzgerald M."/>
            <person name="Haas B."/>
            <person name="Abouelleil A."/>
            <person name="Alvarado L."/>
            <person name="Arachchi H.M."/>
            <person name="Berlin A.M."/>
            <person name="Chapman S.B."/>
            <person name="Dewar J."/>
            <person name="Goldberg J."/>
            <person name="Griggs A."/>
            <person name="Gujja S."/>
            <person name="Hansen M."/>
            <person name="Howarth C."/>
            <person name="Imamovic A."/>
            <person name="Larimer J."/>
            <person name="McCowan C."/>
            <person name="Murphy C."/>
            <person name="Neiman D."/>
            <person name="Pearson M."/>
            <person name="Priest M."/>
            <person name="Roberts A."/>
            <person name="Saif S."/>
            <person name="Shea T."/>
            <person name="Sisk P."/>
            <person name="Sykes S."/>
            <person name="Wortman J."/>
            <person name="Nusbaum C."/>
            <person name="Birren B."/>
        </authorList>
    </citation>
    <scope>NUCLEOTIDE SEQUENCE [LARGE SCALE GENOMIC DNA]</scope>
    <source>
        <strain evidence="14 15">1.2</strain>
    </source>
</reference>
<dbReference type="InterPro" id="IPR003660">
    <property type="entry name" value="HAMP_dom"/>
</dbReference>
<dbReference type="Gene3D" id="1.10.287.130">
    <property type="match status" value="1"/>
</dbReference>
<comment type="caution">
    <text evidence="14">The sequence shown here is derived from an EMBL/GenBank/DDBJ whole genome shotgun (WGS) entry which is preliminary data.</text>
</comment>
<dbReference type="AlphaFoldDB" id="R8VZE6"/>
<dbReference type="InterPro" id="IPR004358">
    <property type="entry name" value="Sig_transdc_His_kin-like_C"/>
</dbReference>
<feature type="domain" description="HAMP" evidence="13">
    <location>
        <begin position="95"/>
        <end position="148"/>
    </location>
</feature>
<comment type="catalytic activity">
    <reaction evidence="1">
        <text>ATP + protein L-histidine = ADP + protein N-phospho-L-histidine.</text>
        <dbReference type="EC" id="2.7.13.3"/>
    </reaction>
</comment>
<dbReference type="EMBL" id="AQOB01000008">
    <property type="protein sequence ID" value="EOQ36287.1"/>
    <property type="molecule type" value="Genomic_DNA"/>
</dbReference>
<dbReference type="InterPro" id="IPR050428">
    <property type="entry name" value="TCS_sensor_his_kinase"/>
</dbReference>
<dbReference type="SUPFAM" id="SSF158472">
    <property type="entry name" value="HAMP domain-like"/>
    <property type="match status" value="1"/>
</dbReference>
<dbReference type="InterPro" id="IPR003594">
    <property type="entry name" value="HATPase_dom"/>
</dbReference>
<accession>R8VZE6</accession>
<keyword evidence="6 11" id="KW-0812">Transmembrane</keyword>
<dbReference type="HOGENOM" id="CLU_000445_89_3_9"/>
<protein>
    <recommendedName>
        <fullName evidence="3">histidine kinase</fullName>
        <ecNumber evidence="3">2.7.13.3</ecNumber>
    </recommendedName>
</protein>
<dbReference type="SUPFAM" id="SSF55874">
    <property type="entry name" value="ATPase domain of HSP90 chaperone/DNA topoisomerase II/histidine kinase"/>
    <property type="match status" value="1"/>
</dbReference>
<evidence type="ECO:0000256" key="11">
    <source>
        <dbReference type="SAM" id="Phobius"/>
    </source>
</evidence>
<keyword evidence="5" id="KW-0808">Transferase</keyword>
<dbReference type="CDD" id="cd00082">
    <property type="entry name" value="HisKA"/>
    <property type="match status" value="1"/>
</dbReference>
<dbReference type="Proteomes" id="UP000013981">
    <property type="component" value="Unassembled WGS sequence"/>
</dbReference>
<evidence type="ECO:0000256" key="7">
    <source>
        <dbReference type="ARBA" id="ARBA00022777"/>
    </source>
</evidence>
<name>R8VZE6_9FIRM</name>
<dbReference type="InterPro" id="IPR036097">
    <property type="entry name" value="HisK_dim/P_sf"/>
</dbReference>
<dbReference type="InterPro" id="IPR036890">
    <property type="entry name" value="HATPase_C_sf"/>
</dbReference>
<keyword evidence="15" id="KW-1185">Reference proteome</keyword>
<dbReference type="Gene3D" id="3.30.565.10">
    <property type="entry name" value="Histidine kinase-like ATPase, C-terminal domain"/>
    <property type="match status" value="1"/>
</dbReference>
<dbReference type="InterPro" id="IPR003661">
    <property type="entry name" value="HisK_dim/P_dom"/>
</dbReference>
<evidence type="ECO:0000256" key="4">
    <source>
        <dbReference type="ARBA" id="ARBA00022553"/>
    </source>
</evidence>
<dbReference type="GO" id="GO:0000155">
    <property type="term" value="F:phosphorelay sensor kinase activity"/>
    <property type="evidence" value="ECO:0007669"/>
    <property type="project" value="InterPro"/>
</dbReference>
<keyword evidence="4" id="KW-0597">Phosphoprotein</keyword>
<evidence type="ECO:0000256" key="1">
    <source>
        <dbReference type="ARBA" id="ARBA00000085"/>
    </source>
</evidence>
<dbReference type="OrthoDB" id="9786919at2"/>
<dbReference type="SUPFAM" id="SSF47384">
    <property type="entry name" value="Homodimeric domain of signal transducing histidine kinase"/>
    <property type="match status" value="1"/>
</dbReference>
<evidence type="ECO:0000313" key="15">
    <source>
        <dbReference type="Proteomes" id="UP000013981"/>
    </source>
</evidence>
<dbReference type="CDD" id="cd00075">
    <property type="entry name" value="HATPase"/>
    <property type="match status" value="1"/>
</dbReference>
<organism evidence="14 15">
    <name type="scientific">Butyricicoccus pullicaecorum 1.2</name>
    <dbReference type="NCBI Taxonomy" id="1203606"/>
    <lineage>
        <taxon>Bacteria</taxon>
        <taxon>Bacillati</taxon>
        <taxon>Bacillota</taxon>
        <taxon>Clostridia</taxon>
        <taxon>Eubacteriales</taxon>
        <taxon>Butyricicoccaceae</taxon>
        <taxon>Butyricicoccus</taxon>
    </lineage>
</organism>
<dbReference type="InterPro" id="IPR005467">
    <property type="entry name" value="His_kinase_dom"/>
</dbReference>
<dbReference type="Pfam" id="PF00512">
    <property type="entry name" value="HisKA"/>
    <property type="match status" value="1"/>
</dbReference>
<dbReference type="Pfam" id="PF00672">
    <property type="entry name" value="HAMP"/>
    <property type="match status" value="1"/>
</dbReference>
<dbReference type="CDD" id="cd06225">
    <property type="entry name" value="HAMP"/>
    <property type="match status" value="1"/>
</dbReference>
<dbReference type="PANTHER" id="PTHR45436">
    <property type="entry name" value="SENSOR HISTIDINE KINASE YKOH"/>
    <property type="match status" value="1"/>
</dbReference>
<dbReference type="FunFam" id="3.30.565.10:FF:000006">
    <property type="entry name" value="Sensor histidine kinase WalK"/>
    <property type="match status" value="1"/>
</dbReference>
<dbReference type="Pfam" id="PF02518">
    <property type="entry name" value="HATPase_c"/>
    <property type="match status" value="1"/>
</dbReference>
<dbReference type="PATRIC" id="fig|1203606.4.peg.2286"/>
<dbReference type="EC" id="2.7.13.3" evidence="3"/>
<evidence type="ECO:0000256" key="5">
    <source>
        <dbReference type="ARBA" id="ARBA00022679"/>
    </source>
</evidence>
<evidence type="ECO:0000256" key="3">
    <source>
        <dbReference type="ARBA" id="ARBA00012438"/>
    </source>
</evidence>
<keyword evidence="10 11" id="KW-0472">Membrane</keyword>
<dbReference type="Gene3D" id="6.10.340.10">
    <property type="match status" value="1"/>
</dbReference>
<comment type="subcellular location">
    <subcellularLocation>
        <location evidence="2">Membrane</location>
    </subcellularLocation>
</comment>
<evidence type="ECO:0000256" key="8">
    <source>
        <dbReference type="ARBA" id="ARBA00022989"/>
    </source>
</evidence>
<evidence type="ECO:0000256" key="10">
    <source>
        <dbReference type="ARBA" id="ARBA00023136"/>
    </source>
</evidence>
<dbReference type="RefSeq" id="WP_016148439.1">
    <property type="nucleotide sequence ID" value="NZ_KB976104.1"/>
</dbReference>
<gene>
    <name evidence="14" type="ORF">HMPREF1526_02321</name>
</gene>
<evidence type="ECO:0000313" key="14">
    <source>
        <dbReference type="EMBL" id="EOQ36287.1"/>
    </source>
</evidence>
<dbReference type="SMART" id="SM00388">
    <property type="entry name" value="HisKA"/>
    <property type="match status" value="1"/>
</dbReference>
<dbReference type="SMART" id="SM00304">
    <property type="entry name" value="HAMP"/>
    <property type="match status" value="1"/>
</dbReference>
<dbReference type="PRINTS" id="PR00344">
    <property type="entry name" value="BCTRLSENSOR"/>
</dbReference>